<dbReference type="InterPro" id="IPR034136">
    <property type="entry name" value="TOPRIM_Topo6A/Spo11"/>
</dbReference>
<gene>
    <name evidence="13" type="ORF">DASC09_046130</name>
</gene>
<dbReference type="RefSeq" id="XP_064854284.1">
    <property type="nucleotide sequence ID" value="XM_064998212.1"/>
</dbReference>
<dbReference type="InterPro" id="IPR002815">
    <property type="entry name" value="Spo11/TopoVI_A"/>
</dbReference>
<keyword evidence="8 10" id="KW-0238">DNA-binding</keyword>
<dbReference type="PRINTS" id="PR01550">
    <property type="entry name" value="TOP6AFAMILY"/>
</dbReference>
<sequence length="466" mass="53222">MSKDNKQLNYRRIEIGEDIVLPGIPRRPIIDKIRDTLRLIENSLLNDDIFGIQLELQKPPGASFPGKDMLDARRFLMVVKVLKIVYFNLTSHQTITKRDLYYQDVDLFERKQRNSDTFIDILSYSLNTPSHKLGIIAAQKGLVFGEITILYDDDKEIIIERSKGATLIPPMIGFFSLKVGYNVKYILIVEKEAIFQRLCSRMGPECLLITGKGYPDRLTVSFTNKLGRFTSLPVFGIADSDPYGINILLQYKFGHQNLYEQVTQVSLLPKLEDTPTRNHFTAKNRVDHCVNLQYLGVFICEYTRGWLDLSSRDFVLARNLLQRIAEDVYLVEVIDTVNEYSQELDRDLSFSSSNSSSIGLSQASITSTFTELSEISPYPNNRVQLAGFSDSGSSVTNTMQELADKHTGSFKRELQRQMFFKKKCEMNVVGDQETLSDVLYHENIPNRGERNGICDYVKQKLMSAGY</sequence>
<evidence type="ECO:0000256" key="5">
    <source>
        <dbReference type="ARBA" id="ARBA00022723"/>
    </source>
</evidence>
<dbReference type="Proteomes" id="UP001360560">
    <property type="component" value="Unassembled WGS sequence"/>
</dbReference>
<dbReference type="PANTHER" id="PTHR10848:SF0">
    <property type="entry name" value="MEIOTIC RECOMBINATION PROTEIN SPO11"/>
    <property type="match status" value="1"/>
</dbReference>
<evidence type="ECO:0000256" key="2">
    <source>
        <dbReference type="ARBA" id="ARBA00001946"/>
    </source>
</evidence>
<dbReference type="SUPFAM" id="SSF56726">
    <property type="entry name" value="DNA topoisomerase IV, alpha subunit"/>
    <property type="match status" value="1"/>
</dbReference>
<proteinExistence type="inferred from homology"/>
<dbReference type="PANTHER" id="PTHR10848">
    <property type="entry name" value="MEIOTIC RECOMBINATION PROTEIN SPO11"/>
    <property type="match status" value="1"/>
</dbReference>
<organism evidence="13 14">
    <name type="scientific">Saccharomycopsis crataegensis</name>
    <dbReference type="NCBI Taxonomy" id="43959"/>
    <lineage>
        <taxon>Eukaryota</taxon>
        <taxon>Fungi</taxon>
        <taxon>Dikarya</taxon>
        <taxon>Ascomycota</taxon>
        <taxon>Saccharomycotina</taxon>
        <taxon>Saccharomycetes</taxon>
        <taxon>Saccharomycopsidaceae</taxon>
        <taxon>Saccharomycopsis</taxon>
    </lineage>
</organism>
<evidence type="ECO:0000259" key="11">
    <source>
        <dbReference type="Pfam" id="PF04406"/>
    </source>
</evidence>
<evidence type="ECO:0000259" key="12">
    <source>
        <dbReference type="Pfam" id="PF21180"/>
    </source>
</evidence>
<evidence type="ECO:0000313" key="13">
    <source>
        <dbReference type="EMBL" id="GMM37288.1"/>
    </source>
</evidence>
<keyword evidence="5" id="KW-0479">Metal-binding</keyword>
<dbReference type="InterPro" id="IPR013049">
    <property type="entry name" value="Spo11/TopoVI_A_N"/>
</dbReference>
<feature type="domain" description="Topoisomerase 6 subunit A/Spo11 TOPRIM" evidence="12">
    <location>
        <begin position="185"/>
        <end position="264"/>
    </location>
</feature>
<evidence type="ECO:0000256" key="10">
    <source>
        <dbReference type="PROSITE-ProRule" id="PRU01385"/>
    </source>
</evidence>
<dbReference type="InterPro" id="IPR036388">
    <property type="entry name" value="WH-like_DNA-bd_sf"/>
</dbReference>
<dbReference type="InterPro" id="IPR036078">
    <property type="entry name" value="Spo11/TopoVI_A_sf"/>
</dbReference>
<dbReference type="PROSITE" id="PS52041">
    <property type="entry name" value="TOPO_IIB"/>
    <property type="match status" value="1"/>
</dbReference>
<comment type="caution">
    <text evidence="13">The sequence shown here is derived from an EMBL/GenBank/DDBJ whole genome shotgun (WGS) entry which is preliminary data.</text>
</comment>
<accession>A0AAV5QT15</accession>
<protein>
    <recommendedName>
        <fullName evidence="4">DNA topoisomerase (ATP-hydrolyzing)</fullName>
        <ecNumber evidence="4">5.6.2.2</ecNumber>
    </recommendedName>
</protein>
<keyword evidence="6" id="KW-0460">Magnesium</keyword>
<dbReference type="GO" id="GO:0007131">
    <property type="term" value="P:reciprocal meiotic recombination"/>
    <property type="evidence" value="ECO:0007669"/>
    <property type="project" value="TreeGrafter"/>
</dbReference>
<dbReference type="GO" id="GO:0003918">
    <property type="term" value="F:DNA topoisomerase type II (double strand cut, ATP-hydrolyzing) activity"/>
    <property type="evidence" value="ECO:0007669"/>
    <property type="project" value="UniProtKB-UniRule"/>
</dbReference>
<keyword evidence="9 10" id="KW-0413">Isomerase</keyword>
<dbReference type="GO" id="GO:0003677">
    <property type="term" value="F:DNA binding"/>
    <property type="evidence" value="ECO:0007669"/>
    <property type="project" value="UniProtKB-UniRule"/>
</dbReference>
<dbReference type="GO" id="GO:0000228">
    <property type="term" value="C:nuclear chromosome"/>
    <property type="evidence" value="ECO:0007669"/>
    <property type="project" value="TreeGrafter"/>
</dbReference>
<evidence type="ECO:0000256" key="3">
    <source>
        <dbReference type="ARBA" id="ARBA00006559"/>
    </source>
</evidence>
<reference evidence="13 14" key="1">
    <citation type="journal article" date="2023" name="Elife">
        <title>Identification of key yeast species and microbe-microbe interactions impacting larval growth of Drosophila in the wild.</title>
        <authorList>
            <person name="Mure A."/>
            <person name="Sugiura Y."/>
            <person name="Maeda R."/>
            <person name="Honda K."/>
            <person name="Sakurai N."/>
            <person name="Takahashi Y."/>
            <person name="Watada M."/>
            <person name="Katoh T."/>
            <person name="Gotoh A."/>
            <person name="Gotoh Y."/>
            <person name="Taniguchi I."/>
            <person name="Nakamura K."/>
            <person name="Hayashi T."/>
            <person name="Katayama T."/>
            <person name="Uemura T."/>
            <person name="Hattori Y."/>
        </authorList>
    </citation>
    <scope>NUCLEOTIDE SEQUENCE [LARGE SCALE GENOMIC DNA]</scope>
    <source>
        <strain evidence="13 14">SC-9</strain>
    </source>
</reference>
<evidence type="ECO:0000256" key="9">
    <source>
        <dbReference type="ARBA" id="ARBA00023235"/>
    </source>
</evidence>
<dbReference type="GO" id="GO:0000706">
    <property type="term" value="P:meiotic DNA double-strand break processing"/>
    <property type="evidence" value="ECO:0007669"/>
    <property type="project" value="TreeGrafter"/>
</dbReference>
<dbReference type="Pfam" id="PF04406">
    <property type="entry name" value="TP6A_N"/>
    <property type="match status" value="1"/>
</dbReference>
<dbReference type="Gene3D" id="3.40.1360.10">
    <property type="match status" value="1"/>
</dbReference>
<evidence type="ECO:0000313" key="14">
    <source>
        <dbReference type="Proteomes" id="UP001360560"/>
    </source>
</evidence>
<keyword evidence="14" id="KW-1185">Reference proteome</keyword>
<evidence type="ECO:0000256" key="4">
    <source>
        <dbReference type="ARBA" id="ARBA00012895"/>
    </source>
</evidence>
<dbReference type="GeneID" id="90075263"/>
<dbReference type="GO" id="GO:0042138">
    <property type="term" value="P:meiotic DNA double-strand break formation"/>
    <property type="evidence" value="ECO:0007669"/>
    <property type="project" value="TreeGrafter"/>
</dbReference>
<comment type="similarity">
    <text evidence="3 10">Belongs to the TOP6A family.</text>
</comment>
<dbReference type="GO" id="GO:0005524">
    <property type="term" value="F:ATP binding"/>
    <property type="evidence" value="ECO:0007669"/>
    <property type="project" value="InterPro"/>
</dbReference>
<dbReference type="GO" id="GO:0046872">
    <property type="term" value="F:metal ion binding"/>
    <property type="evidence" value="ECO:0007669"/>
    <property type="project" value="UniProtKB-KW"/>
</dbReference>
<name>A0AAV5QT15_9ASCO</name>
<evidence type="ECO:0000256" key="7">
    <source>
        <dbReference type="ARBA" id="ARBA00023029"/>
    </source>
</evidence>
<dbReference type="EC" id="5.6.2.2" evidence="4"/>
<feature type="active site" description="O-(5'-phospho-DNA)-tyrosine intermediate" evidence="10">
    <location>
        <position position="102"/>
    </location>
</feature>
<comment type="catalytic activity">
    <reaction evidence="1 10">
        <text>ATP-dependent breakage, passage and rejoining of double-stranded DNA.</text>
        <dbReference type="EC" id="5.6.2.2"/>
    </reaction>
</comment>
<evidence type="ECO:0000256" key="6">
    <source>
        <dbReference type="ARBA" id="ARBA00022842"/>
    </source>
</evidence>
<dbReference type="Pfam" id="PF21180">
    <property type="entry name" value="TOP6A-Spo11_Toprim"/>
    <property type="match status" value="1"/>
</dbReference>
<evidence type="ECO:0000256" key="8">
    <source>
        <dbReference type="ARBA" id="ARBA00023125"/>
    </source>
</evidence>
<dbReference type="CDD" id="cd00223">
    <property type="entry name" value="TOPRIM_TopoIIB_SPO"/>
    <property type="match status" value="1"/>
</dbReference>
<comment type="cofactor">
    <cofactor evidence="2">
        <name>Mg(2+)</name>
        <dbReference type="ChEBI" id="CHEBI:18420"/>
    </cofactor>
</comment>
<feature type="domain" description="Spo11/DNA topoisomerase VI subunit A N-terminal" evidence="11">
    <location>
        <begin position="73"/>
        <end position="135"/>
    </location>
</feature>
<keyword evidence="7 10" id="KW-0799">Topoisomerase</keyword>
<dbReference type="EMBL" id="BTFZ01000011">
    <property type="protein sequence ID" value="GMM37288.1"/>
    <property type="molecule type" value="Genomic_DNA"/>
</dbReference>
<evidence type="ECO:0000256" key="1">
    <source>
        <dbReference type="ARBA" id="ARBA00000185"/>
    </source>
</evidence>
<dbReference type="Gene3D" id="1.10.10.10">
    <property type="entry name" value="Winged helix-like DNA-binding domain superfamily/Winged helix DNA-binding domain"/>
    <property type="match status" value="1"/>
</dbReference>
<dbReference type="AlphaFoldDB" id="A0AAV5QT15"/>